<dbReference type="Proteomes" id="UP000011688">
    <property type="component" value="Unassembled WGS sequence"/>
</dbReference>
<gene>
    <name evidence="1" type="ORF">C491_06898</name>
</gene>
<dbReference type="AlphaFoldDB" id="L9XFT1"/>
<accession>L9XFT1</accession>
<evidence type="ECO:0008006" key="3">
    <source>
        <dbReference type="Google" id="ProtNLM"/>
    </source>
</evidence>
<reference evidence="1 2" key="1">
    <citation type="journal article" date="2014" name="PLoS Genet.">
        <title>Phylogenetically driven sequencing of extremely halophilic archaea reveals strategies for static and dynamic osmo-response.</title>
        <authorList>
            <person name="Becker E.A."/>
            <person name="Seitzer P.M."/>
            <person name="Tritt A."/>
            <person name="Larsen D."/>
            <person name="Krusor M."/>
            <person name="Yao A.I."/>
            <person name="Wu D."/>
            <person name="Madern D."/>
            <person name="Eisen J.A."/>
            <person name="Darling A.E."/>
            <person name="Facciotti M.T."/>
        </authorList>
    </citation>
    <scope>NUCLEOTIDE SEQUENCE [LARGE SCALE GENOMIC DNA]</scope>
    <source>
        <strain evidence="1 2">DSM 10524</strain>
    </source>
</reference>
<dbReference type="eggNOG" id="arCOG00800">
    <property type="taxonomic scope" value="Archaea"/>
</dbReference>
<dbReference type="PATRIC" id="fig|1227497.3.peg.1420"/>
<keyword evidence="2" id="KW-1185">Reference proteome</keyword>
<dbReference type="RefSeq" id="WP_005554780.1">
    <property type="nucleotide sequence ID" value="NZ_AOIB01000015.1"/>
</dbReference>
<dbReference type="InterPro" id="IPR011604">
    <property type="entry name" value="PDDEXK-like_dom_sf"/>
</dbReference>
<sequence>MSHVAFSDLRTAAYCPRKCYYQRRQDADEREPPPEVTEIRELEPRYESLLEASIDDLESEPLALPPTAYRDRLAETRRRLEEASHWQRLREPDARTVLATGRHCRGIVHKVLEKPLEPVLVSAGKPPENGVWESQSVHAVAAAKALAWEHERPVERAWLEYPAYGAIRRIDLTTRRKAGYRRTLRTVRELDGPPARIDNRAKCGACEFAEQCGVRTRTLRSLLGLG</sequence>
<organism evidence="1 2">
    <name type="scientific">Natronococcus amylolyticus DSM 10524</name>
    <dbReference type="NCBI Taxonomy" id="1227497"/>
    <lineage>
        <taxon>Archaea</taxon>
        <taxon>Methanobacteriati</taxon>
        <taxon>Methanobacteriota</taxon>
        <taxon>Stenosarchaea group</taxon>
        <taxon>Halobacteria</taxon>
        <taxon>Halobacteriales</taxon>
        <taxon>Natrialbaceae</taxon>
        <taxon>Natronococcus</taxon>
    </lineage>
</organism>
<proteinExistence type="predicted"/>
<comment type="caution">
    <text evidence="1">The sequence shown here is derived from an EMBL/GenBank/DDBJ whole genome shotgun (WGS) entry which is preliminary data.</text>
</comment>
<dbReference type="OrthoDB" id="26676at2157"/>
<evidence type="ECO:0000313" key="2">
    <source>
        <dbReference type="Proteomes" id="UP000011688"/>
    </source>
</evidence>
<dbReference type="EMBL" id="AOIB01000015">
    <property type="protein sequence ID" value="ELY59518.1"/>
    <property type="molecule type" value="Genomic_DNA"/>
</dbReference>
<name>L9XFT1_9EURY</name>
<evidence type="ECO:0000313" key="1">
    <source>
        <dbReference type="EMBL" id="ELY59518.1"/>
    </source>
</evidence>
<protein>
    <recommendedName>
        <fullName evidence="3">DUF83 domain-containing protein</fullName>
    </recommendedName>
</protein>
<dbReference type="Gene3D" id="3.90.320.10">
    <property type="match status" value="1"/>
</dbReference>